<evidence type="ECO:0000313" key="1">
    <source>
        <dbReference type="EMBL" id="GGL20463.1"/>
    </source>
</evidence>
<protein>
    <submittedName>
        <fullName evidence="1">Uncharacterized protein</fullName>
    </submittedName>
</protein>
<name>A0ABQ2FRQ2_9DEIO</name>
<dbReference type="Proteomes" id="UP000604341">
    <property type="component" value="Unassembled WGS sequence"/>
</dbReference>
<evidence type="ECO:0000313" key="2">
    <source>
        <dbReference type="Proteomes" id="UP000604341"/>
    </source>
</evidence>
<dbReference type="EMBL" id="BMPE01000040">
    <property type="protein sequence ID" value="GGL20463.1"/>
    <property type="molecule type" value="Genomic_DNA"/>
</dbReference>
<organism evidence="1 2">
    <name type="scientific">Deinococcus radiotolerans</name>
    <dbReference type="NCBI Taxonomy" id="1309407"/>
    <lineage>
        <taxon>Bacteria</taxon>
        <taxon>Thermotogati</taxon>
        <taxon>Deinococcota</taxon>
        <taxon>Deinococci</taxon>
        <taxon>Deinococcales</taxon>
        <taxon>Deinococcaceae</taxon>
        <taxon>Deinococcus</taxon>
    </lineage>
</organism>
<keyword evidence="2" id="KW-1185">Reference proteome</keyword>
<sequence>MHPPGVRVSSLVRPVARAAPLITGQVLPLAGPSFNHVEGGVRVRRLTITDLNGLTWWAGALPWRAVQRDATQRYQGQHGTGDTTHTRR</sequence>
<proteinExistence type="predicted"/>
<gene>
    <name evidence="1" type="ORF">GCM10010844_44160</name>
</gene>
<comment type="caution">
    <text evidence="1">The sequence shown here is derived from an EMBL/GenBank/DDBJ whole genome shotgun (WGS) entry which is preliminary data.</text>
</comment>
<accession>A0ABQ2FRQ2</accession>
<reference evidence="2" key="1">
    <citation type="journal article" date="2019" name="Int. J. Syst. Evol. Microbiol.">
        <title>The Global Catalogue of Microorganisms (GCM) 10K type strain sequencing project: providing services to taxonomists for standard genome sequencing and annotation.</title>
        <authorList>
            <consortium name="The Broad Institute Genomics Platform"/>
            <consortium name="The Broad Institute Genome Sequencing Center for Infectious Disease"/>
            <person name="Wu L."/>
            <person name="Ma J."/>
        </authorList>
    </citation>
    <scope>NUCLEOTIDE SEQUENCE [LARGE SCALE GENOMIC DNA]</scope>
    <source>
        <strain evidence="2">JCM 19173</strain>
    </source>
</reference>